<dbReference type="SUPFAM" id="SSF53850">
    <property type="entry name" value="Periplasmic binding protein-like II"/>
    <property type="match status" value="1"/>
</dbReference>
<accession>A0ABQ3UW31</accession>
<evidence type="ECO:0000313" key="2">
    <source>
        <dbReference type="EMBL" id="GHO57051.1"/>
    </source>
</evidence>
<dbReference type="CDD" id="cd14748">
    <property type="entry name" value="PBP2_UgpB"/>
    <property type="match status" value="1"/>
</dbReference>
<dbReference type="InterPro" id="IPR006311">
    <property type="entry name" value="TAT_signal"/>
</dbReference>
<dbReference type="PANTHER" id="PTHR43649:SF14">
    <property type="entry name" value="BLR3389 PROTEIN"/>
    <property type="match status" value="1"/>
</dbReference>
<evidence type="ECO:0000313" key="3">
    <source>
        <dbReference type="Proteomes" id="UP000654345"/>
    </source>
</evidence>
<reference evidence="2 3" key="1">
    <citation type="journal article" date="2021" name="Int. J. Syst. Evol. Microbiol.">
        <title>Reticulibacter mediterranei gen. nov., sp. nov., within the new family Reticulibacteraceae fam. nov., and Ktedonospora formicarum gen. nov., sp. nov., Ktedonobacter robiniae sp. nov., Dictyobacter formicarum sp. nov. and Dictyobacter arantiisoli sp. nov., belonging to the class Ktedonobacteria.</title>
        <authorList>
            <person name="Yabe S."/>
            <person name="Zheng Y."/>
            <person name="Wang C.M."/>
            <person name="Sakai Y."/>
            <person name="Abe K."/>
            <person name="Yokota A."/>
            <person name="Donadio S."/>
            <person name="Cavaletti L."/>
            <person name="Monciardini P."/>
        </authorList>
    </citation>
    <scope>NUCLEOTIDE SEQUENCE [LARGE SCALE GENOMIC DNA]</scope>
    <source>
        <strain evidence="2 3">SOSP1-30</strain>
    </source>
</reference>
<dbReference type="EMBL" id="BNJG01000002">
    <property type="protein sequence ID" value="GHO57051.1"/>
    <property type="molecule type" value="Genomic_DNA"/>
</dbReference>
<sequence length="453" mass="49338">MFSEQDGRLPSATMPTPAQGMTRRHFLERAVALGIGGSTALAALNACATPGSAGASLTFWNLFGGGDGVRMEQMEDNFRKSRPDVQLEAVTLSWGAPYYTKLAMAAAGGRPPDVGVSHMTRVPLYAANNLLDPFDLDELAKVGITEDRFLPDIWKRAQYNGKLYAIPLDTHPFVMYYNVDICAKAGLLNADGTLKPLEGAEAVMDAFKRTRQITNYLGLAVDTQDVTPWRVFYSLYSQLGGEVLSADGRQLTIDNAKAIQALQFMSDLTQKEKVASSTLDYAGAVAAFGSGKAAFHWNGEWEVSTFLPQKDLKFNMVPLPKVFDLNRAQADSHAFILPHQIQVDPAQRKAALEFIAFMLKDSLTWAQGGHIPAYLPITDSTEYKQLQPQSNYADAAAHAVVDPIAWFSGSASELETQAGSAFQSLLAGQFTPQQALDQFTGAINKLLKITPPF</sequence>
<dbReference type="InterPro" id="IPR050490">
    <property type="entry name" value="Bact_solute-bd_prot1"/>
</dbReference>
<keyword evidence="3" id="KW-1185">Reference proteome</keyword>
<gene>
    <name evidence="2" type="ORF">KSB_55260</name>
</gene>
<feature type="region of interest" description="Disordered" evidence="1">
    <location>
        <begin position="1"/>
        <end position="20"/>
    </location>
</feature>
<dbReference type="PANTHER" id="PTHR43649">
    <property type="entry name" value="ARABINOSE-BINDING PROTEIN-RELATED"/>
    <property type="match status" value="1"/>
</dbReference>
<dbReference type="Pfam" id="PF13416">
    <property type="entry name" value="SBP_bac_8"/>
    <property type="match status" value="1"/>
</dbReference>
<dbReference type="Gene3D" id="3.40.190.10">
    <property type="entry name" value="Periplasmic binding protein-like II"/>
    <property type="match status" value="1"/>
</dbReference>
<evidence type="ECO:0000256" key="1">
    <source>
        <dbReference type="SAM" id="MobiDB-lite"/>
    </source>
</evidence>
<dbReference type="RefSeq" id="WP_201373492.1">
    <property type="nucleotide sequence ID" value="NZ_BNJG01000002.1"/>
</dbReference>
<dbReference type="InterPro" id="IPR006059">
    <property type="entry name" value="SBP"/>
</dbReference>
<protein>
    <submittedName>
        <fullName evidence="2">ABC transporter substrate-binding protein</fullName>
    </submittedName>
</protein>
<proteinExistence type="predicted"/>
<organism evidence="2 3">
    <name type="scientific">Ktedonobacter robiniae</name>
    <dbReference type="NCBI Taxonomy" id="2778365"/>
    <lineage>
        <taxon>Bacteria</taxon>
        <taxon>Bacillati</taxon>
        <taxon>Chloroflexota</taxon>
        <taxon>Ktedonobacteria</taxon>
        <taxon>Ktedonobacterales</taxon>
        <taxon>Ktedonobacteraceae</taxon>
        <taxon>Ktedonobacter</taxon>
    </lineage>
</organism>
<dbReference type="Proteomes" id="UP000654345">
    <property type="component" value="Unassembled WGS sequence"/>
</dbReference>
<name>A0ABQ3UW31_9CHLR</name>
<comment type="caution">
    <text evidence="2">The sequence shown here is derived from an EMBL/GenBank/DDBJ whole genome shotgun (WGS) entry which is preliminary data.</text>
</comment>
<dbReference type="PROSITE" id="PS51318">
    <property type="entry name" value="TAT"/>
    <property type="match status" value="1"/>
</dbReference>